<evidence type="ECO:0000256" key="8">
    <source>
        <dbReference type="SAM" id="MobiDB-lite"/>
    </source>
</evidence>
<gene>
    <name evidence="10" type="primary">UPL2</name>
    <name evidence="10" type="ORF">SNAT2548_LOCUS6093</name>
</gene>
<feature type="domain" description="HECT" evidence="9">
    <location>
        <begin position="1001"/>
        <end position="1335"/>
    </location>
</feature>
<feature type="region of interest" description="Disordered" evidence="8">
    <location>
        <begin position="876"/>
        <end position="898"/>
    </location>
</feature>
<evidence type="ECO:0000256" key="3">
    <source>
        <dbReference type="ARBA" id="ARBA00012485"/>
    </source>
</evidence>
<evidence type="ECO:0000256" key="5">
    <source>
        <dbReference type="ARBA" id="ARBA00022786"/>
    </source>
</evidence>
<dbReference type="EC" id="2.3.2.26" evidence="3"/>
<proteinExistence type="inferred from homology"/>
<comment type="catalytic activity">
    <reaction evidence="1">
        <text>S-ubiquitinyl-[E2 ubiquitin-conjugating enzyme]-L-cysteine + [acceptor protein]-L-lysine = [E2 ubiquitin-conjugating enzyme]-L-cysteine + N(6)-ubiquitinyl-[acceptor protein]-L-lysine.</text>
        <dbReference type="EC" id="2.3.2.26"/>
    </reaction>
</comment>
<evidence type="ECO:0000259" key="9">
    <source>
        <dbReference type="PROSITE" id="PS50237"/>
    </source>
</evidence>
<feature type="compositionally biased region" description="Pro residues" evidence="8">
    <location>
        <begin position="319"/>
        <end position="339"/>
    </location>
</feature>
<dbReference type="SUPFAM" id="SSF56204">
    <property type="entry name" value="Hect, E3 ligase catalytic domain"/>
    <property type="match status" value="1"/>
</dbReference>
<dbReference type="OrthoDB" id="8068875at2759"/>
<dbReference type="Gene3D" id="3.90.1750.10">
    <property type="entry name" value="Hect, E3 ligase catalytic domains"/>
    <property type="match status" value="1"/>
</dbReference>
<dbReference type="GO" id="GO:0005737">
    <property type="term" value="C:cytoplasm"/>
    <property type="evidence" value="ECO:0007669"/>
    <property type="project" value="TreeGrafter"/>
</dbReference>
<dbReference type="GO" id="GO:0000209">
    <property type="term" value="P:protein polyubiquitination"/>
    <property type="evidence" value="ECO:0007669"/>
    <property type="project" value="TreeGrafter"/>
</dbReference>
<dbReference type="InterPro" id="IPR035983">
    <property type="entry name" value="Hect_E3_ubiquitin_ligase"/>
</dbReference>
<evidence type="ECO:0000313" key="11">
    <source>
        <dbReference type="Proteomes" id="UP000604046"/>
    </source>
</evidence>
<keyword evidence="4" id="KW-0808">Transferase</keyword>
<evidence type="ECO:0000256" key="6">
    <source>
        <dbReference type="ARBA" id="ARBA00034494"/>
    </source>
</evidence>
<comment type="caution">
    <text evidence="10">The sequence shown here is derived from an EMBL/GenBank/DDBJ whole genome shotgun (WGS) entry which is preliminary data.</text>
</comment>
<evidence type="ECO:0000256" key="7">
    <source>
        <dbReference type="PROSITE-ProRule" id="PRU00104"/>
    </source>
</evidence>
<keyword evidence="5 7" id="KW-0833">Ubl conjugation pathway</keyword>
<dbReference type="EMBL" id="CAJNDS010000402">
    <property type="protein sequence ID" value="CAE7202174.1"/>
    <property type="molecule type" value="Genomic_DNA"/>
</dbReference>
<comment type="pathway">
    <text evidence="2">Protein modification; protein ubiquitination.</text>
</comment>
<dbReference type="Gene3D" id="6.10.250.1630">
    <property type="match status" value="1"/>
</dbReference>
<dbReference type="GO" id="GO:0006511">
    <property type="term" value="P:ubiquitin-dependent protein catabolic process"/>
    <property type="evidence" value="ECO:0007669"/>
    <property type="project" value="TreeGrafter"/>
</dbReference>
<feature type="region of interest" description="Disordered" evidence="8">
    <location>
        <begin position="224"/>
        <end position="249"/>
    </location>
</feature>
<reference evidence="10" key="1">
    <citation type="submission" date="2021-02" db="EMBL/GenBank/DDBJ databases">
        <authorList>
            <person name="Dougan E. K."/>
            <person name="Rhodes N."/>
            <person name="Thang M."/>
            <person name="Chan C."/>
        </authorList>
    </citation>
    <scope>NUCLEOTIDE SEQUENCE</scope>
</reference>
<feature type="active site" description="Glycyl thioester intermediate" evidence="7">
    <location>
        <position position="1302"/>
    </location>
</feature>
<sequence length="1335" mass="146716">MDAAASCNSPAAVPPQDVVASPEATPSASQCEDSMPPRKRRKTSSEDSNGEGKEKRQSGSSSSASQHRRKAPASSADPPETVAAGEGDIAAEATLAVAQDAKEPAEVASAEAEPQQEAADTAAAEDPAAALGIAELERLATSLGCTQTALLQAGEIDPSVVAALPEDMRGAVVMATLSQVNVDHLRTRGAAESTSSGAAPDAGYHEIDASVLEALPPEIREEVMREEERKRREQERAQQRAAEAATAQAQAPQAAAAIGMSGDMDNASFIASLDPMLREEVLMTAPEEVLQTLPAELVAEAQLSRDRAFMRIASRREGPPPTQPPPQVRAPRPQPPAPVRPHHYLQAMEQQLSQLGGRRAWFHGTDGRFRQASDDFMAQLGLALGGSRSRQASPLAPPAGAGGSAPGLSSYDEADRALLDRLGDYDEESCQGMDPPLPPAAIRSVCQLLYLRHEVTVTPLTRLFFNLSLHPATRHFTLGQFLVLLCKEPQGQHAETPGSSEKSLPPAHLYEGLENGLLPMSNATEVKAVGAQRVLQILAYLLRRVPQCGEFFAKPLQKEPWLEGEAPLVTGGQLSSLIGHHSVNVLLRLLTTKLFLASSRHAASLLAILHALLVPVKAKKEEKLAEPSGGPAEEAPQAASEVPSEVDKDGKAKKAPDRSLERWSVINRNMHTVLSRESVLALCHFLCQAGSGHGSSGEADTFQMAGEILVALAASQEHLTMVRADLMRVLANLVTNIEADLAKCEPASTDPSTMERLLRLVRTLAEVFKEAAKASANQELKIEDFLREARLEDLWTSLDQTLDRLHDTEVFATPAQRILSTGVAPSQLRIESSTGSNMSGALASNVQTTPPKPLLNRLLPLIEAFFVLHNGSKEADLESKEKEQQKAQEQEGGSSSSCPGKQVFADLIEVTLVERSRFGQFCKRHRRPLNALIKQTPSLLNKSFSPVLKHMPHCLDFDNKRAYFRSQLRSRRMESRYETIRLRVRRSEIFMDSYHQLRNRTGEELRAKIQVQFQGEEGIDAGGVGKEWCGALAKEIFNPNYALFVQAGGKACTYHPNPMSYVTRDHLDFFHFIGRVIGKAIHDAQNLEAWFTRGFYKHMLGKKVIAADLEAFDPEYFSNLKWMLEHDITDVIELYFCAESDDFGQIKVVDLKPNGRNIPVTNENKYEYIQLMSEHKMTNSVRQQIDAFLKGLHEIVPPELLSLFDDKELELLISGLPDIDIEDLKANTEYHNYTTQSDQIQWFWKVLSEFSQEQRAWFLQFATGTSRVPVEGFKGLVGMRGPQKFCIHRAYGPDRLPSAHTCFNQLDLPDYPSEEVLRDKLLQAVHEGHEGFGFA</sequence>
<keyword evidence="11" id="KW-1185">Reference proteome</keyword>
<evidence type="ECO:0000313" key="10">
    <source>
        <dbReference type="EMBL" id="CAE7202174.1"/>
    </source>
</evidence>
<dbReference type="InterPro" id="IPR025527">
    <property type="entry name" value="HUWE1/Rev1_UBM"/>
</dbReference>
<feature type="region of interest" description="Disordered" evidence="8">
    <location>
        <begin position="624"/>
        <end position="658"/>
    </location>
</feature>
<feature type="compositionally biased region" description="Low complexity" evidence="8">
    <location>
        <begin position="239"/>
        <end position="249"/>
    </location>
</feature>
<dbReference type="PANTHER" id="PTHR11254">
    <property type="entry name" value="HECT DOMAIN UBIQUITIN-PROTEIN LIGASE"/>
    <property type="match status" value="1"/>
</dbReference>
<dbReference type="FunFam" id="3.90.1750.10:FF:000003">
    <property type="entry name" value="E3 ubiquitin-protein ligase UPL1"/>
    <property type="match status" value="1"/>
</dbReference>
<feature type="region of interest" description="Disordered" evidence="8">
    <location>
        <begin position="388"/>
        <end position="410"/>
    </location>
</feature>
<accession>A0A812JB93</accession>
<dbReference type="Proteomes" id="UP000604046">
    <property type="component" value="Unassembled WGS sequence"/>
</dbReference>
<evidence type="ECO:0000256" key="1">
    <source>
        <dbReference type="ARBA" id="ARBA00000885"/>
    </source>
</evidence>
<evidence type="ECO:0000256" key="2">
    <source>
        <dbReference type="ARBA" id="ARBA00004906"/>
    </source>
</evidence>
<protein>
    <recommendedName>
        <fullName evidence="3">HECT-type E3 ubiquitin transferase</fullName>
        <ecNumber evidence="3">2.3.2.26</ecNumber>
    </recommendedName>
</protein>
<feature type="compositionally biased region" description="Basic and acidic residues" evidence="8">
    <location>
        <begin position="224"/>
        <end position="238"/>
    </location>
</feature>
<dbReference type="Pfam" id="PF14377">
    <property type="entry name" value="UBM"/>
    <property type="match status" value="3"/>
</dbReference>
<dbReference type="PANTHER" id="PTHR11254:SF67">
    <property type="entry name" value="E3 UBIQUITIN-PROTEIN LIGASE HUWE1"/>
    <property type="match status" value="1"/>
</dbReference>
<feature type="region of interest" description="Disordered" evidence="8">
    <location>
        <begin position="315"/>
        <end position="340"/>
    </location>
</feature>
<evidence type="ECO:0000256" key="4">
    <source>
        <dbReference type="ARBA" id="ARBA00022679"/>
    </source>
</evidence>
<dbReference type="Pfam" id="PF00632">
    <property type="entry name" value="HECT"/>
    <property type="match status" value="1"/>
</dbReference>
<feature type="compositionally biased region" description="Low complexity" evidence="8">
    <location>
        <begin position="106"/>
        <end position="123"/>
    </location>
</feature>
<dbReference type="FunFam" id="3.30.2410.10:FF:000009">
    <property type="entry name" value="Probable E3 ubiquitin-protein ligase HECTD2"/>
    <property type="match status" value="1"/>
</dbReference>
<name>A0A812JB93_9DINO</name>
<dbReference type="CDD" id="cd00078">
    <property type="entry name" value="HECTc"/>
    <property type="match status" value="1"/>
</dbReference>
<dbReference type="InterPro" id="IPR000569">
    <property type="entry name" value="HECT_dom"/>
</dbReference>
<comment type="similarity">
    <text evidence="6">Belongs to the UPL family. TOM1/PTR1 subfamily.</text>
</comment>
<dbReference type="FunFam" id="3.90.1750.10:FF:000026">
    <property type="entry name" value="E3 ubiquitin-protein ligase HACE1"/>
    <property type="match status" value="1"/>
</dbReference>
<dbReference type="GO" id="GO:0061630">
    <property type="term" value="F:ubiquitin protein ligase activity"/>
    <property type="evidence" value="ECO:0007669"/>
    <property type="project" value="UniProtKB-EC"/>
</dbReference>
<dbReference type="InterPro" id="IPR050409">
    <property type="entry name" value="E3_ubiq-protein_ligase"/>
</dbReference>
<feature type="region of interest" description="Disordered" evidence="8">
    <location>
        <begin position="1"/>
        <end position="123"/>
    </location>
</feature>
<dbReference type="Gene3D" id="3.30.2410.10">
    <property type="entry name" value="Hect, E3 ligase catalytic domain"/>
    <property type="match status" value="1"/>
</dbReference>
<feature type="compositionally biased region" description="Basic and acidic residues" evidence="8">
    <location>
        <begin position="645"/>
        <end position="658"/>
    </location>
</feature>
<feature type="compositionally biased region" description="Basic and acidic residues" evidence="8">
    <location>
        <begin position="876"/>
        <end position="889"/>
    </location>
</feature>
<dbReference type="Gene3D" id="3.30.2160.10">
    <property type="entry name" value="Hect, E3 ligase catalytic domain"/>
    <property type="match status" value="1"/>
</dbReference>
<organism evidence="10 11">
    <name type="scientific">Symbiodinium natans</name>
    <dbReference type="NCBI Taxonomy" id="878477"/>
    <lineage>
        <taxon>Eukaryota</taxon>
        <taxon>Sar</taxon>
        <taxon>Alveolata</taxon>
        <taxon>Dinophyceae</taxon>
        <taxon>Suessiales</taxon>
        <taxon>Symbiodiniaceae</taxon>
        <taxon>Symbiodinium</taxon>
    </lineage>
</organism>
<dbReference type="FunFam" id="3.30.2160.10:FF:000001">
    <property type="entry name" value="E3 ubiquitin-protein ligase NEDD4-like"/>
    <property type="match status" value="1"/>
</dbReference>
<dbReference type="PROSITE" id="PS50237">
    <property type="entry name" value="HECT"/>
    <property type="match status" value="1"/>
</dbReference>
<dbReference type="SMART" id="SM00119">
    <property type="entry name" value="HECTc"/>
    <property type="match status" value="1"/>
</dbReference>